<keyword evidence="2" id="KW-0805">Transcription regulation</keyword>
<dbReference type="Proteomes" id="UP000250369">
    <property type="component" value="Unassembled WGS sequence"/>
</dbReference>
<dbReference type="GO" id="GO:0016987">
    <property type="term" value="F:sigma factor activity"/>
    <property type="evidence" value="ECO:0007669"/>
    <property type="project" value="UniProtKB-KW"/>
</dbReference>
<evidence type="ECO:0000259" key="5">
    <source>
        <dbReference type="Pfam" id="PF04542"/>
    </source>
</evidence>
<dbReference type="InterPro" id="IPR013324">
    <property type="entry name" value="RNA_pol_sigma_r3/r4-like"/>
</dbReference>
<reference evidence="7 8" key="1">
    <citation type="journal article" date="2009" name="Int. J. Syst. Evol. Microbiol.">
        <title>Paenibacillus contaminans sp. nov., isolated from a contaminated laboratory plate.</title>
        <authorList>
            <person name="Chou J.H."/>
            <person name="Lee J.H."/>
            <person name="Lin M.C."/>
            <person name="Chang P.S."/>
            <person name="Arun A.B."/>
            <person name="Young C.C."/>
            <person name="Chen W.M."/>
        </authorList>
    </citation>
    <scope>NUCLEOTIDE SEQUENCE [LARGE SCALE GENOMIC DNA]</scope>
    <source>
        <strain evidence="7 8">CKOBP-6</strain>
    </source>
</reference>
<dbReference type="GO" id="GO:0006352">
    <property type="term" value="P:DNA-templated transcription initiation"/>
    <property type="evidence" value="ECO:0007669"/>
    <property type="project" value="InterPro"/>
</dbReference>
<organism evidence="7 8">
    <name type="scientific">Paenibacillus contaminans</name>
    <dbReference type="NCBI Taxonomy" id="450362"/>
    <lineage>
        <taxon>Bacteria</taxon>
        <taxon>Bacillati</taxon>
        <taxon>Bacillota</taxon>
        <taxon>Bacilli</taxon>
        <taxon>Bacillales</taxon>
        <taxon>Paenibacillaceae</taxon>
        <taxon>Paenibacillus</taxon>
    </lineage>
</organism>
<dbReference type="Pfam" id="PF08281">
    <property type="entry name" value="Sigma70_r4_2"/>
    <property type="match status" value="1"/>
</dbReference>
<evidence type="ECO:0008006" key="9">
    <source>
        <dbReference type="Google" id="ProtNLM"/>
    </source>
</evidence>
<keyword evidence="4" id="KW-0804">Transcription</keyword>
<accession>A0A329MMP8</accession>
<dbReference type="AlphaFoldDB" id="A0A329MMP8"/>
<name>A0A329MMP8_9BACL</name>
<dbReference type="InterPro" id="IPR036388">
    <property type="entry name" value="WH-like_DNA-bd_sf"/>
</dbReference>
<protein>
    <recommendedName>
        <fullName evidence="9">RNA polymerase subunit sigma-24</fullName>
    </recommendedName>
</protein>
<dbReference type="SUPFAM" id="SSF88659">
    <property type="entry name" value="Sigma3 and sigma4 domains of RNA polymerase sigma factors"/>
    <property type="match status" value="1"/>
</dbReference>
<dbReference type="Pfam" id="PF04542">
    <property type="entry name" value="Sigma70_r2"/>
    <property type="match status" value="1"/>
</dbReference>
<keyword evidence="8" id="KW-1185">Reference proteome</keyword>
<dbReference type="PANTHER" id="PTHR43133">
    <property type="entry name" value="RNA POLYMERASE ECF-TYPE SIGMA FACTO"/>
    <property type="match status" value="1"/>
</dbReference>
<evidence type="ECO:0000256" key="1">
    <source>
        <dbReference type="ARBA" id="ARBA00010641"/>
    </source>
</evidence>
<dbReference type="Gene3D" id="1.10.10.10">
    <property type="entry name" value="Winged helix-like DNA-binding domain superfamily/Winged helix DNA-binding domain"/>
    <property type="match status" value="1"/>
</dbReference>
<evidence type="ECO:0000256" key="4">
    <source>
        <dbReference type="ARBA" id="ARBA00023163"/>
    </source>
</evidence>
<comment type="caution">
    <text evidence="7">The sequence shown here is derived from an EMBL/GenBank/DDBJ whole genome shotgun (WGS) entry which is preliminary data.</text>
</comment>
<dbReference type="InterPro" id="IPR013249">
    <property type="entry name" value="RNA_pol_sigma70_r4_t2"/>
</dbReference>
<evidence type="ECO:0000313" key="7">
    <source>
        <dbReference type="EMBL" id="RAV21135.1"/>
    </source>
</evidence>
<evidence type="ECO:0000256" key="2">
    <source>
        <dbReference type="ARBA" id="ARBA00023015"/>
    </source>
</evidence>
<dbReference type="CDD" id="cd06171">
    <property type="entry name" value="Sigma70_r4"/>
    <property type="match status" value="1"/>
</dbReference>
<dbReference type="InterPro" id="IPR039425">
    <property type="entry name" value="RNA_pol_sigma-70-like"/>
</dbReference>
<feature type="domain" description="RNA polymerase sigma-70 region 2" evidence="5">
    <location>
        <begin position="23"/>
        <end position="90"/>
    </location>
</feature>
<proteinExistence type="inferred from homology"/>
<evidence type="ECO:0000256" key="3">
    <source>
        <dbReference type="ARBA" id="ARBA00023082"/>
    </source>
</evidence>
<dbReference type="InterPro" id="IPR013325">
    <property type="entry name" value="RNA_pol_sigma_r2"/>
</dbReference>
<sequence>MNMKEERLVIEAQQGSEAAVELLIRLTYDDIYRFIRWKVHDAELAWDLAQQTYEKAWKKLNAYQSEQGRFRAWLLAIAHHVCIDHARSKSARQAGLHDHLSDEVPNKDDFLEGVLMREELKEVYAAIRGLPDNQRDALLLRYKHDLSFGEMAAVTGESESTVKSRVRRSLIRLRDMLMPSAEARLYKKGEKQ</sequence>
<dbReference type="PANTHER" id="PTHR43133:SF25">
    <property type="entry name" value="RNA POLYMERASE SIGMA FACTOR RFAY-RELATED"/>
    <property type="match status" value="1"/>
</dbReference>
<keyword evidence="3" id="KW-0731">Sigma factor</keyword>
<dbReference type="InterPro" id="IPR014284">
    <property type="entry name" value="RNA_pol_sigma-70_dom"/>
</dbReference>
<dbReference type="NCBIfam" id="TIGR02937">
    <property type="entry name" value="sigma70-ECF"/>
    <property type="match status" value="1"/>
</dbReference>
<evidence type="ECO:0000259" key="6">
    <source>
        <dbReference type="Pfam" id="PF08281"/>
    </source>
</evidence>
<evidence type="ECO:0000313" key="8">
    <source>
        <dbReference type="Proteomes" id="UP000250369"/>
    </source>
</evidence>
<dbReference type="EMBL" id="QMFB01000005">
    <property type="protein sequence ID" value="RAV21135.1"/>
    <property type="molecule type" value="Genomic_DNA"/>
</dbReference>
<dbReference type="InterPro" id="IPR007627">
    <property type="entry name" value="RNA_pol_sigma70_r2"/>
</dbReference>
<comment type="similarity">
    <text evidence="1">Belongs to the sigma-70 factor family. ECF subfamily.</text>
</comment>
<dbReference type="SUPFAM" id="SSF88946">
    <property type="entry name" value="Sigma2 domain of RNA polymerase sigma factors"/>
    <property type="match status" value="1"/>
</dbReference>
<gene>
    <name evidence="7" type="ORF">DQG23_10740</name>
</gene>
<dbReference type="GO" id="GO:0003677">
    <property type="term" value="F:DNA binding"/>
    <property type="evidence" value="ECO:0007669"/>
    <property type="project" value="InterPro"/>
</dbReference>
<feature type="domain" description="RNA polymerase sigma factor 70 region 4 type 2" evidence="6">
    <location>
        <begin position="121"/>
        <end position="173"/>
    </location>
</feature>
<dbReference type="Gene3D" id="1.10.1740.10">
    <property type="match status" value="1"/>
</dbReference>